<keyword evidence="6" id="KW-0175">Coiled coil</keyword>
<feature type="domain" description="Clp R" evidence="7">
    <location>
        <begin position="5"/>
        <end position="151"/>
    </location>
</feature>
<keyword evidence="2" id="KW-0547">Nucleotide-binding</keyword>
<dbReference type="GO" id="GO:0005737">
    <property type="term" value="C:cytoplasm"/>
    <property type="evidence" value="ECO:0007669"/>
    <property type="project" value="TreeGrafter"/>
</dbReference>
<dbReference type="PROSITE" id="PS51903">
    <property type="entry name" value="CLP_R"/>
    <property type="match status" value="1"/>
</dbReference>
<evidence type="ECO:0000256" key="1">
    <source>
        <dbReference type="ARBA" id="ARBA00022737"/>
    </source>
</evidence>
<dbReference type="CDD" id="cd19499">
    <property type="entry name" value="RecA-like_ClpB_Hsp104-like"/>
    <property type="match status" value="1"/>
</dbReference>
<dbReference type="InterPro" id="IPR001270">
    <property type="entry name" value="ClpA/B"/>
</dbReference>
<keyword evidence="4" id="KW-0143">Chaperone</keyword>
<name>A0A0G0LRQ2_UNCC2</name>
<dbReference type="InterPro" id="IPR027417">
    <property type="entry name" value="P-loop_NTPase"/>
</dbReference>
<dbReference type="GO" id="GO:0016887">
    <property type="term" value="F:ATP hydrolysis activity"/>
    <property type="evidence" value="ECO:0007669"/>
    <property type="project" value="InterPro"/>
</dbReference>
<dbReference type="EMBL" id="LBVV01000016">
    <property type="protein sequence ID" value="KKQ93717.1"/>
    <property type="molecule type" value="Genomic_DNA"/>
</dbReference>
<dbReference type="Gene3D" id="3.40.50.300">
    <property type="entry name" value="P-loop containing nucleotide triphosphate hydrolases"/>
    <property type="match status" value="2"/>
</dbReference>
<protein>
    <submittedName>
        <fullName evidence="8">Negative regulator of genetic competence clpC/mecB</fullName>
    </submittedName>
</protein>
<comment type="caution">
    <text evidence="8">The sequence shown here is derived from an EMBL/GenBank/DDBJ whole genome shotgun (WGS) entry which is preliminary data.</text>
</comment>
<organism evidence="8 9">
    <name type="scientific">candidate division CPR2 bacterium GW2011_GWC2_39_10</name>
    <dbReference type="NCBI Taxonomy" id="1618345"/>
    <lineage>
        <taxon>Bacteria</taxon>
        <taxon>Bacteria division CPR2</taxon>
    </lineage>
</organism>
<dbReference type="Pfam" id="PF00004">
    <property type="entry name" value="AAA"/>
    <property type="match status" value="1"/>
</dbReference>
<dbReference type="Gene3D" id="1.10.1780.10">
    <property type="entry name" value="Clp, N-terminal domain"/>
    <property type="match status" value="2"/>
</dbReference>
<evidence type="ECO:0000313" key="8">
    <source>
        <dbReference type="EMBL" id="KKQ93717.1"/>
    </source>
</evidence>
<dbReference type="InterPro" id="IPR004176">
    <property type="entry name" value="Clp_R_N"/>
</dbReference>
<dbReference type="SUPFAM" id="SSF52540">
    <property type="entry name" value="P-loop containing nucleoside triphosphate hydrolases"/>
    <property type="match status" value="2"/>
</dbReference>
<dbReference type="InterPro" id="IPR003593">
    <property type="entry name" value="AAA+_ATPase"/>
</dbReference>
<dbReference type="GO" id="GO:0034605">
    <property type="term" value="P:cellular response to heat"/>
    <property type="evidence" value="ECO:0007669"/>
    <property type="project" value="TreeGrafter"/>
</dbReference>
<dbReference type="Gene3D" id="4.10.860.10">
    <property type="entry name" value="UVR domain"/>
    <property type="match status" value="1"/>
</dbReference>
<dbReference type="InterPro" id="IPR041546">
    <property type="entry name" value="ClpA/ClpB_AAA_lid"/>
</dbReference>
<dbReference type="FunFam" id="3.40.50.300:FF:000010">
    <property type="entry name" value="Chaperone clpB 1, putative"/>
    <property type="match status" value="1"/>
</dbReference>
<keyword evidence="3" id="KW-0067">ATP-binding</keyword>
<dbReference type="Pfam" id="PF10431">
    <property type="entry name" value="ClpB_D2-small"/>
    <property type="match status" value="1"/>
</dbReference>
<accession>A0A0G0LRQ2</accession>
<sequence length="822" mass="92195">MDDYLNRLSENAKKCLISAQDVAKNSGASYIGSEHCLLGLLSNKDCLAHEILEDFDVTYEKVSPLVAFTKPLVEDNSAKVQTQKGLSEALKKSMELSYYIAREFGQNFVGSEHILYGLLSQQNSKASLVLKALKADVVQIKAEVEDYFQNSPYYVSDNQQGVRKKGKHQLIGQYSIDLTGMAKDGKLDPVIGRTKEISRLVSIINRRTKNNPVLIGEAGVGKTAIVEGLAQRITAEDVPEFLENKKIFMLDLASIIAGTKYRGEFEERLKKIIDEIKGDRDLIVFIDELHTVVGAGAAEGALDAANILKPALSRGEIQVIGATTLNEYRKYIEKDPALERRFQPIMVMEPSLDETKDILRGIRAKYEQFHNVIIEDEALIQAAKLSKRYINDRHMPDKAIDLIDEAAADVRIKKGNISKELANLRKELTLTVEEKELAVANQAYDYAGRLQAKQINLENKIDEVEKREGVSGNVLVVSKEDIAEVVSQITGVPLKRLVKTESENLLKLEEQLKQNIIGQDEAVTLVSSAIRRSRTGVSDSKRPIGSFIFLGPTGVGKTELAKVLAKEMFGSVENLIKMDMSEFMERHNASRLVGAPAGYVGYDEGGQLTEKVRRNPYSVILFDEVEKAHPEVFNMLLQILEDGYLSDAKGLRVDFRNTIIIMTSNIGAKNLYSSGSMGFDLKNKEHESFMENKQKEIKSNVFGELKKSFRPEFLNRVDQVIAFRALSKDDIRKIVDLQLNLLNERLEEQHIILKVDKEAKELLVEKGFDIDNGARPLRRTIQDLIEDSLASAVLRGEITEWDTVEILREGDNFKFKPLVKTN</sequence>
<dbReference type="InterPro" id="IPR018368">
    <property type="entry name" value="ClpA/B_CS1"/>
</dbReference>
<dbReference type="CDD" id="cd00009">
    <property type="entry name" value="AAA"/>
    <property type="match status" value="1"/>
</dbReference>
<reference evidence="8 9" key="1">
    <citation type="journal article" date="2015" name="Nature">
        <title>rRNA introns, odd ribosomes, and small enigmatic genomes across a large radiation of phyla.</title>
        <authorList>
            <person name="Brown C.T."/>
            <person name="Hug L.A."/>
            <person name="Thomas B.C."/>
            <person name="Sharon I."/>
            <person name="Castelle C.J."/>
            <person name="Singh A."/>
            <person name="Wilkins M.J."/>
            <person name="Williams K.H."/>
            <person name="Banfield J.F."/>
        </authorList>
    </citation>
    <scope>NUCLEOTIDE SEQUENCE [LARGE SCALE GENOMIC DNA]</scope>
</reference>
<evidence type="ECO:0000256" key="6">
    <source>
        <dbReference type="SAM" id="Coils"/>
    </source>
</evidence>
<evidence type="ECO:0000256" key="5">
    <source>
        <dbReference type="PROSITE-ProRule" id="PRU01251"/>
    </source>
</evidence>
<keyword evidence="1 5" id="KW-0677">Repeat</keyword>
<dbReference type="Proteomes" id="UP000034207">
    <property type="component" value="Unassembled WGS sequence"/>
</dbReference>
<dbReference type="GO" id="GO:0005524">
    <property type="term" value="F:ATP binding"/>
    <property type="evidence" value="ECO:0007669"/>
    <property type="project" value="UniProtKB-KW"/>
</dbReference>
<evidence type="ECO:0000256" key="3">
    <source>
        <dbReference type="ARBA" id="ARBA00022840"/>
    </source>
</evidence>
<evidence type="ECO:0000256" key="2">
    <source>
        <dbReference type="ARBA" id="ARBA00022741"/>
    </source>
</evidence>
<dbReference type="InterPro" id="IPR050130">
    <property type="entry name" value="ClpA_ClpB"/>
</dbReference>
<dbReference type="Pfam" id="PF02861">
    <property type="entry name" value="Clp_N"/>
    <property type="match status" value="1"/>
</dbReference>
<dbReference type="Pfam" id="PF07724">
    <property type="entry name" value="AAA_2"/>
    <property type="match status" value="1"/>
</dbReference>
<gene>
    <name evidence="8" type="ORF">UT18_C0016G0013</name>
</gene>
<dbReference type="SUPFAM" id="SSF81923">
    <property type="entry name" value="Double Clp-N motif"/>
    <property type="match status" value="1"/>
</dbReference>
<dbReference type="AlphaFoldDB" id="A0A0G0LRQ2"/>
<dbReference type="PATRIC" id="fig|1618345.3.peg.872"/>
<dbReference type="InterPro" id="IPR036628">
    <property type="entry name" value="Clp_N_dom_sf"/>
</dbReference>
<evidence type="ECO:0000256" key="4">
    <source>
        <dbReference type="ARBA" id="ARBA00023186"/>
    </source>
</evidence>
<proteinExistence type="predicted"/>
<dbReference type="InterPro" id="IPR019489">
    <property type="entry name" value="Clp_ATPase_C"/>
</dbReference>
<dbReference type="InterPro" id="IPR003959">
    <property type="entry name" value="ATPase_AAA_core"/>
</dbReference>
<dbReference type="SMART" id="SM01086">
    <property type="entry name" value="ClpB_D2-small"/>
    <property type="match status" value="1"/>
</dbReference>
<dbReference type="PRINTS" id="PR00300">
    <property type="entry name" value="CLPPROTEASEA"/>
</dbReference>
<evidence type="ECO:0000259" key="7">
    <source>
        <dbReference type="PROSITE" id="PS51903"/>
    </source>
</evidence>
<dbReference type="SMART" id="SM00382">
    <property type="entry name" value="AAA"/>
    <property type="match status" value="2"/>
</dbReference>
<dbReference type="PANTHER" id="PTHR11638:SF175">
    <property type="entry name" value="ATP-DEPENDENT CLP PROTEASE, ATP-BINDING SUBUNIT CLPC"/>
    <property type="match status" value="1"/>
</dbReference>
<dbReference type="PANTHER" id="PTHR11638">
    <property type="entry name" value="ATP-DEPENDENT CLP PROTEASE"/>
    <property type="match status" value="1"/>
</dbReference>
<dbReference type="STRING" id="1618345.UT18_C0016G0013"/>
<feature type="coiled-coil region" evidence="6">
    <location>
        <begin position="407"/>
        <end position="467"/>
    </location>
</feature>
<dbReference type="PROSITE" id="PS00870">
    <property type="entry name" value="CLPAB_1"/>
    <property type="match status" value="1"/>
</dbReference>
<dbReference type="Pfam" id="PF17871">
    <property type="entry name" value="AAA_lid_9"/>
    <property type="match status" value="1"/>
</dbReference>
<dbReference type="FunFam" id="3.40.50.300:FF:000025">
    <property type="entry name" value="ATP-dependent Clp protease subunit"/>
    <property type="match status" value="1"/>
</dbReference>
<evidence type="ECO:0000313" key="9">
    <source>
        <dbReference type="Proteomes" id="UP000034207"/>
    </source>
</evidence>
<dbReference type="Gene3D" id="1.10.8.60">
    <property type="match status" value="2"/>
</dbReference>